<dbReference type="Proteomes" id="UP000292886">
    <property type="component" value="Chromosome"/>
</dbReference>
<proteinExistence type="predicted"/>
<organism evidence="2 3">
    <name type="scientific">Periweissella cryptocerci</name>
    <dbReference type="NCBI Taxonomy" id="2506420"/>
    <lineage>
        <taxon>Bacteria</taxon>
        <taxon>Bacillati</taxon>
        <taxon>Bacillota</taxon>
        <taxon>Bacilli</taxon>
        <taxon>Lactobacillales</taxon>
        <taxon>Lactobacillaceae</taxon>
        <taxon>Periweissella</taxon>
    </lineage>
</organism>
<evidence type="ECO:0000313" key="2">
    <source>
        <dbReference type="EMBL" id="QBO36599.1"/>
    </source>
</evidence>
<dbReference type="KEGG" id="wei:EQG49_08990"/>
<dbReference type="AlphaFoldDB" id="A0A4P6YUW9"/>
<evidence type="ECO:0000313" key="3">
    <source>
        <dbReference type="Proteomes" id="UP000292886"/>
    </source>
</evidence>
<sequence length="320" mass="37358">MKKLIVLVSLVGFFITISPLSSVHAETGDVSKSGLSVNNQGTWKKLSKKKQAEIKQPIPKRYRGTWYAWNVLRKRKERVKIGAQSYEFAFKNAKGKYVTLDKFSDSKLATWKTKYDHLAVKKVLKVKGNKYKFFEENFTLNRTKQGVRVSLPEVWLDRMNHNSRVTFRHKMKKPAKAKYKMTRAFLSKQDFVSAYFYHGDVQYTMNFNKKTNHMLFDLQSIWSDLGSVTHSDTQALMASGDIDAYQDVVSEKFAGNKVTLLVTSGWGDSYYKIQLKRIGREYFEINKIPKKNEWFNGKKVYRTPTLFGKRFVKSHLWYSN</sequence>
<feature type="chain" id="PRO_5020338394" description="DUF3108 domain-containing protein" evidence="1">
    <location>
        <begin position="26"/>
        <end position="320"/>
    </location>
</feature>
<dbReference type="RefSeq" id="WP_133363676.1">
    <property type="nucleotide sequence ID" value="NZ_CP037940.1"/>
</dbReference>
<keyword evidence="3" id="KW-1185">Reference proteome</keyword>
<dbReference type="OrthoDB" id="2295621at2"/>
<feature type="signal peptide" evidence="1">
    <location>
        <begin position="1"/>
        <end position="25"/>
    </location>
</feature>
<evidence type="ECO:0008006" key="4">
    <source>
        <dbReference type="Google" id="ProtNLM"/>
    </source>
</evidence>
<dbReference type="EMBL" id="CP037940">
    <property type="protein sequence ID" value="QBO36599.1"/>
    <property type="molecule type" value="Genomic_DNA"/>
</dbReference>
<keyword evidence="1" id="KW-0732">Signal</keyword>
<name>A0A4P6YUW9_9LACO</name>
<reference evidence="3" key="1">
    <citation type="submission" date="2019-03" db="EMBL/GenBank/DDBJ databases">
        <title>Weissella sp. 26KH-42 Genome sequencing.</title>
        <authorList>
            <person name="Heo J."/>
            <person name="Kim S.-J."/>
            <person name="Kim J.-S."/>
            <person name="Hong S.-B."/>
            <person name="Kwon S.-W."/>
        </authorList>
    </citation>
    <scope>NUCLEOTIDE SEQUENCE [LARGE SCALE GENOMIC DNA]</scope>
    <source>
        <strain evidence="3">26KH-42</strain>
    </source>
</reference>
<protein>
    <recommendedName>
        <fullName evidence="4">DUF3108 domain-containing protein</fullName>
    </recommendedName>
</protein>
<accession>A0A4P6YUW9</accession>
<evidence type="ECO:0000256" key="1">
    <source>
        <dbReference type="SAM" id="SignalP"/>
    </source>
</evidence>
<gene>
    <name evidence="2" type="ORF">EQG49_08990</name>
</gene>